<keyword evidence="9" id="KW-1185">Reference proteome</keyword>
<evidence type="ECO:0000259" key="7">
    <source>
        <dbReference type="PROSITE" id="PS50850"/>
    </source>
</evidence>
<feature type="transmembrane region" description="Helical" evidence="6">
    <location>
        <begin position="95"/>
        <end position="113"/>
    </location>
</feature>
<gene>
    <name evidence="8" type="ORF">PMIN01_01711</name>
</gene>
<feature type="transmembrane region" description="Helical" evidence="6">
    <location>
        <begin position="155"/>
        <end position="174"/>
    </location>
</feature>
<dbReference type="Pfam" id="PF07690">
    <property type="entry name" value="MFS_1"/>
    <property type="match status" value="1"/>
</dbReference>
<dbReference type="InterPro" id="IPR036259">
    <property type="entry name" value="MFS_trans_sf"/>
</dbReference>
<dbReference type="GO" id="GO:0022857">
    <property type="term" value="F:transmembrane transporter activity"/>
    <property type="evidence" value="ECO:0007669"/>
    <property type="project" value="InterPro"/>
</dbReference>
<sequence length="527" mass="57760">MYEMETKKDLGIDTPSQVPTDSAQGEIISSEGGTALHPHPVQDDALDPLNWSSFQKHILLAIVMALYFMFTYITTTTVPSFPALQEQYNLTAEEVNWTVAIPALGLALGPLFWSSFSDIIGRRIVFIAGTVVALAASIGAAMAPNYGGYMAARFFQGFGVSPAATVGLAILNDIFFEHQRGQKMGLWVLAIDLGLLVGPLIGGFIGLVSHTWIQWLCVILFGAILVAEIAFLPETLYPRNFMLAQESSGAAIAVIDDEKRGSAEGIDNMASKDAVNRTKKLAFLNIKPVPALKHPKPWDSLLRFLMMFKFLAVTITTMVFCYGWYWFILAVTTMFPVAYAQYSPQIQGLLFLGLIIGSLVSELFFSGALSDRIVLKAAKANNGIRTAESRLWLAYPAILLTSVGLIVWGISVERNYHWMVGQVGTALFGAGVQMGNTVTTSYIVDCYPLQAMSIVTFYSVHLNLSAFISPFFIVPWVDTAGFAWTFAGQGIIMFFFCLPAFALIHVFGARFRKASGLPTWADPEHDT</sequence>
<dbReference type="Gene3D" id="1.20.1250.20">
    <property type="entry name" value="MFS general substrate transporter like domains"/>
    <property type="match status" value="1"/>
</dbReference>
<feature type="transmembrane region" description="Helical" evidence="6">
    <location>
        <begin position="125"/>
        <end position="143"/>
    </location>
</feature>
<organism evidence="8 9">
    <name type="scientific">Paraphaeosphaeria minitans</name>
    <dbReference type="NCBI Taxonomy" id="565426"/>
    <lineage>
        <taxon>Eukaryota</taxon>
        <taxon>Fungi</taxon>
        <taxon>Dikarya</taxon>
        <taxon>Ascomycota</taxon>
        <taxon>Pezizomycotina</taxon>
        <taxon>Dothideomycetes</taxon>
        <taxon>Pleosporomycetidae</taxon>
        <taxon>Pleosporales</taxon>
        <taxon>Massarineae</taxon>
        <taxon>Didymosphaeriaceae</taxon>
        <taxon>Paraphaeosphaeria</taxon>
    </lineage>
</organism>
<proteinExistence type="predicted"/>
<feature type="transmembrane region" description="Helical" evidence="6">
    <location>
        <begin position="212"/>
        <end position="232"/>
    </location>
</feature>
<dbReference type="PROSITE" id="PS50850">
    <property type="entry name" value="MFS"/>
    <property type="match status" value="1"/>
</dbReference>
<dbReference type="InterPro" id="IPR011701">
    <property type="entry name" value="MFS"/>
</dbReference>
<accession>A0A9P6GNS4</accession>
<evidence type="ECO:0000256" key="5">
    <source>
        <dbReference type="SAM" id="MobiDB-lite"/>
    </source>
</evidence>
<comment type="caution">
    <text evidence="8">The sequence shown here is derived from an EMBL/GenBank/DDBJ whole genome shotgun (WGS) entry which is preliminary data.</text>
</comment>
<reference evidence="8" key="1">
    <citation type="journal article" date="2020" name="Mol. Plant Microbe Interact.">
        <title>Genome Sequence of the Biocontrol Agent Coniothyrium minitans strain Conio (IMI 134523).</title>
        <authorList>
            <person name="Patel D."/>
            <person name="Shittu T.A."/>
            <person name="Baroncelli R."/>
            <person name="Muthumeenakshi S."/>
            <person name="Osborne T.H."/>
            <person name="Janganan T.K."/>
            <person name="Sreenivasaprasad S."/>
        </authorList>
    </citation>
    <scope>NUCLEOTIDE SEQUENCE</scope>
    <source>
        <strain evidence="8">Conio</strain>
    </source>
</reference>
<evidence type="ECO:0000313" key="9">
    <source>
        <dbReference type="Proteomes" id="UP000756921"/>
    </source>
</evidence>
<dbReference type="SUPFAM" id="SSF103473">
    <property type="entry name" value="MFS general substrate transporter"/>
    <property type="match status" value="1"/>
</dbReference>
<feature type="transmembrane region" description="Helical" evidence="6">
    <location>
        <begin position="348"/>
        <end position="370"/>
    </location>
</feature>
<protein>
    <submittedName>
        <fullName evidence="8">Major facilitator superfamily transporter</fullName>
    </submittedName>
</protein>
<keyword evidence="3 6" id="KW-1133">Transmembrane helix</keyword>
<dbReference type="AlphaFoldDB" id="A0A9P6GNS4"/>
<feature type="domain" description="Major facilitator superfamily (MFS) profile" evidence="7">
    <location>
        <begin position="59"/>
        <end position="514"/>
    </location>
</feature>
<feature type="transmembrane region" description="Helical" evidence="6">
    <location>
        <begin position="483"/>
        <end position="507"/>
    </location>
</feature>
<comment type="subcellular location">
    <subcellularLocation>
        <location evidence="1">Membrane</location>
        <topology evidence="1">Multi-pass membrane protein</topology>
    </subcellularLocation>
</comment>
<evidence type="ECO:0000256" key="6">
    <source>
        <dbReference type="SAM" id="Phobius"/>
    </source>
</evidence>
<evidence type="ECO:0000256" key="1">
    <source>
        <dbReference type="ARBA" id="ARBA00004141"/>
    </source>
</evidence>
<evidence type="ECO:0000256" key="3">
    <source>
        <dbReference type="ARBA" id="ARBA00022989"/>
    </source>
</evidence>
<dbReference type="PANTHER" id="PTHR23502:SF139">
    <property type="entry name" value="MAJOR FACILITATOR SUPERFAMILY (MFS) PROFILE DOMAIN-CONTAINING PROTEIN-RELATED"/>
    <property type="match status" value="1"/>
</dbReference>
<feature type="transmembrane region" description="Helical" evidence="6">
    <location>
        <begin position="58"/>
        <end position="75"/>
    </location>
</feature>
<feature type="region of interest" description="Disordered" evidence="5">
    <location>
        <begin position="1"/>
        <end position="24"/>
    </location>
</feature>
<feature type="transmembrane region" description="Helical" evidence="6">
    <location>
        <begin position="416"/>
        <end position="434"/>
    </location>
</feature>
<evidence type="ECO:0000256" key="2">
    <source>
        <dbReference type="ARBA" id="ARBA00022692"/>
    </source>
</evidence>
<dbReference type="Proteomes" id="UP000756921">
    <property type="component" value="Unassembled WGS sequence"/>
</dbReference>
<evidence type="ECO:0000313" key="8">
    <source>
        <dbReference type="EMBL" id="KAF9739077.1"/>
    </source>
</evidence>
<dbReference type="OrthoDB" id="2585655at2759"/>
<dbReference type="EMBL" id="WJXW01000002">
    <property type="protein sequence ID" value="KAF9739077.1"/>
    <property type="molecule type" value="Genomic_DNA"/>
</dbReference>
<keyword evidence="4 6" id="KW-0472">Membrane</keyword>
<feature type="compositionally biased region" description="Basic and acidic residues" evidence="5">
    <location>
        <begin position="1"/>
        <end position="11"/>
    </location>
</feature>
<feature type="compositionally biased region" description="Polar residues" evidence="5">
    <location>
        <begin position="14"/>
        <end position="23"/>
    </location>
</feature>
<dbReference type="InterPro" id="IPR020846">
    <property type="entry name" value="MFS_dom"/>
</dbReference>
<keyword evidence="2 6" id="KW-0812">Transmembrane</keyword>
<feature type="transmembrane region" description="Helical" evidence="6">
    <location>
        <begin position="391"/>
        <end position="410"/>
    </location>
</feature>
<dbReference type="GO" id="GO:0005886">
    <property type="term" value="C:plasma membrane"/>
    <property type="evidence" value="ECO:0007669"/>
    <property type="project" value="TreeGrafter"/>
</dbReference>
<evidence type="ECO:0000256" key="4">
    <source>
        <dbReference type="ARBA" id="ARBA00023136"/>
    </source>
</evidence>
<dbReference type="PANTHER" id="PTHR23502">
    <property type="entry name" value="MAJOR FACILITATOR SUPERFAMILY"/>
    <property type="match status" value="1"/>
</dbReference>
<feature type="transmembrane region" description="Helical" evidence="6">
    <location>
        <begin position="455"/>
        <end position="477"/>
    </location>
</feature>
<feature type="transmembrane region" description="Helical" evidence="6">
    <location>
        <begin position="186"/>
        <end position="206"/>
    </location>
</feature>
<name>A0A9P6GNS4_9PLEO</name>
<feature type="transmembrane region" description="Helical" evidence="6">
    <location>
        <begin position="304"/>
        <end position="328"/>
    </location>
</feature>